<evidence type="ECO:0000313" key="2">
    <source>
        <dbReference type="EMBL" id="SLN41701.1"/>
    </source>
</evidence>
<dbReference type="OrthoDB" id="9815010at2"/>
<proteinExistence type="predicted"/>
<protein>
    <submittedName>
        <fullName evidence="2">Tetratricopeptide repeat protein</fullName>
    </submittedName>
</protein>
<dbReference type="SMART" id="SM00028">
    <property type="entry name" value="TPR"/>
    <property type="match status" value="3"/>
</dbReference>
<dbReference type="Gene3D" id="1.25.40.10">
    <property type="entry name" value="Tetratricopeptide repeat domain"/>
    <property type="match status" value="1"/>
</dbReference>
<evidence type="ECO:0000256" key="1">
    <source>
        <dbReference type="SAM" id="SignalP"/>
    </source>
</evidence>
<accession>A0A1Y5SIW2</accession>
<organism evidence="2 3">
    <name type="scientific">Pacificibacter marinus</name>
    <dbReference type="NCBI Taxonomy" id="658057"/>
    <lineage>
        <taxon>Bacteria</taxon>
        <taxon>Pseudomonadati</taxon>
        <taxon>Pseudomonadota</taxon>
        <taxon>Alphaproteobacteria</taxon>
        <taxon>Rhodobacterales</taxon>
        <taxon>Roseobacteraceae</taxon>
        <taxon>Pacificibacter</taxon>
    </lineage>
</organism>
<dbReference type="RefSeq" id="WP_085849085.1">
    <property type="nucleotide sequence ID" value="NZ_FNZV01000004.1"/>
</dbReference>
<keyword evidence="1" id="KW-0732">Signal</keyword>
<keyword evidence="3" id="KW-1185">Reference proteome</keyword>
<dbReference type="AlphaFoldDB" id="A0A1Y5SIW2"/>
<dbReference type="Pfam" id="PF13432">
    <property type="entry name" value="TPR_16"/>
    <property type="match status" value="1"/>
</dbReference>
<dbReference type="SUPFAM" id="SSF48452">
    <property type="entry name" value="TPR-like"/>
    <property type="match status" value="1"/>
</dbReference>
<dbReference type="InterPro" id="IPR011990">
    <property type="entry name" value="TPR-like_helical_dom_sf"/>
</dbReference>
<dbReference type="InterPro" id="IPR019734">
    <property type="entry name" value="TPR_rpt"/>
</dbReference>
<feature type="chain" id="PRO_5011006632" evidence="1">
    <location>
        <begin position="26"/>
        <end position="185"/>
    </location>
</feature>
<feature type="signal peptide" evidence="1">
    <location>
        <begin position="1"/>
        <end position="25"/>
    </location>
</feature>
<dbReference type="STRING" id="658057.SAMN04488032_104139"/>
<name>A0A1Y5SIW2_9RHOB</name>
<dbReference type="Proteomes" id="UP000193307">
    <property type="component" value="Unassembled WGS sequence"/>
</dbReference>
<reference evidence="2 3" key="1">
    <citation type="submission" date="2017-03" db="EMBL/GenBank/DDBJ databases">
        <authorList>
            <person name="Afonso C.L."/>
            <person name="Miller P.J."/>
            <person name="Scott M.A."/>
            <person name="Spackman E."/>
            <person name="Goraichik I."/>
            <person name="Dimitrov K.M."/>
            <person name="Suarez D.L."/>
            <person name="Swayne D.E."/>
        </authorList>
    </citation>
    <scope>NUCLEOTIDE SEQUENCE [LARGE SCALE GENOMIC DNA]</scope>
    <source>
        <strain evidence="2 3">CECT 7971</strain>
    </source>
</reference>
<gene>
    <name evidence="2" type="ORF">PAM7971_01939</name>
</gene>
<sequence>MDGLRLFLKCIVTFLCLTMAQGAFAVQNDKLDALFDQLSMAQAQDAPLIEQNIKDELSRSGSDAMDLLLELGRAALEQGDSVLAIEHFTALIDHAPEFAEGYNGRATAYFHSGLYGAAMADIGKTLTLESRHFGVMSGMALILADLERYEAALKVLREIQKLHPYMVGLDERIEQLELVLVGAAL</sequence>
<evidence type="ECO:0000313" key="3">
    <source>
        <dbReference type="Proteomes" id="UP000193307"/>
    </source>
</evidence>
<dbReference type="EMBL" id="FWFW01000005">
    <property type="protein sequence ID" value="SLN41701.1"/>
    <property type="molecule type" value="Genomic_DNA"/>
</dbReference>